<protein>
    <submittedName>
        <fullName evidence="1">Uncharacterized protein</fullName>
    </submittedName>
</protein>
<reference evidence="1" key="1">
    <citation type="journal article" date="2015" name="Nature">
        <title>Complex archaea that bridge the gap between prokaryotes and eukaryotes.</title>
        <authorList>
            <person name="Spang A."/>
            <person name="Saw J.H."/>
            <person name="Jorgensen S.L."/>
            <person name="Zaremba-Niedzwiedzka K."/>
            <person name="Martijn J."/>
            <person name="Lind A.E."/>
            <person name="van Eijk R."/>
            <person name="Schleper C."/>
            <person name="Guy L."/>
            <person name="Ettema T.J."/>
        </authorList>
    </citation>
    <scope>NUCLEOTIDE SEQUENCE</scope>
</reference>
<dbReference type="EMBL" id="LAZR01003271">
    <property type="protein sequence ID" value="KKN20117.1"/>
    <property type="molecule type" value="Genomic_DNA"/>
</dbReference>
<accession>A0A0F9P6T4</accession>
<comment type="caution">
    <text evidence="1">The sequence shown here is derived from an EMBL/GenBank/DDBJ whole genome shotgun (WGS) entry which is preliminary data.</text>
</comment>
<dbReference type="AlphaFoldDB" id="A0A0F9P6T4"/>
<organism evidence="1">
    <name type="scientific">marine sediment metagenome</name>
    <dbReference type="NCBI Taxonomy" id="412755"/>
    <lineage>
        <taxon>unclassified sequences</taxon>
        <taxon>metagenomes</taxon>
        <taxon>ecological metagenomes</taxon>
    </lineage>
</organism>
<sequence>MLGTREGEVLVAESSGRAMVAYDHPKRKHHRITVWFKESVSFYKTLEDALIAQPALLRVE</sequence>
<proteinExistence type="predicted"/>
<gene>
    <name evidence="1" type="ORF">LCGC14_0939000</name>
</gene>
<evidence type="ECO:0000313" key="1">
    <source>
        <dbReference type="EMBL" id="KKN20117.1"/>
    </source>
</evidence>
<name>A0A0F9P6T4_9ZZZZ</name>